<dbReference type="Proteomes" id="UP000673552">
    <property type="component" value="Unassembled WGS sequence"/>
</dbReference>
<reference evidence="4" key="2">
    <citation type="journal article" date="2021" name="Sci. Data">
        <title>Chromosome-scale genome sequencing, assembly and annotation of six genomes from subfamily Leishmaniinae.</title>
        <authorList>
            <person name="Almutairi H."/>
            <person name="Urbaniak M.D."/>
            <person name="Bates M.D."/>
            <person name="Jariyapan N."/>
            <person name="Kwakye-Nuako G."/>
            <person name="Thomaz Soccol V."/>
            <person name="Al-Salem W.S."/>
            <person name="Dillon R.J."/>
            <person name="Bates P.A."/>
            <person name="Gatherer D."/>
        </authorList>
    </citation>
    <scope>NUCLEOTIDE SEQUENCE [LARGE SCALE GENOMIC DNA]</scope>
</reference>
<reference evidence="4" key="1">
    <citation type="journal article" date="2021" name="Microbiol. Resour. Announc.">
        <title>LGAAP: Leishmaniinae Genome Assembly and Annotation Pipeline.</title>
        <authorList>
            <person name="Almutairi H."/>
            <person name="Urbaniak M.D."/>
            <person name="Bates M.D."/>
            <person name="Jariyapan N."/>
            <person name="Kwakye-Nuako G."/>
            <person name="Thomaz-Soccol V."/>
            <person name="Al-Salem W.S."/>
            <person name="Dillon R.J."/>
            <person name="Bates P.A."/>
            <person name="Gatherer D."/>
        </authorList>
    </citation>
    <scope>NUCLEOTIDE SEQUENCE [LARGE SCALE GENOMIC DNA]</scope>
</reference>
<keyword evidence="2" id="KW-0472">Membrane</keyword>
<sequence>MRWWPCGSEGGKPSTAAADVQTMQDVLASIFAPTNRALASSSTSVGGGDVRSATVSPNAVGTASATARTSAAPPERTELAASASRHRDVDASEGTNTWWRRLCKWQPFIPIPRNTGASALQSVLSSTATSTSPMCTALNTDRAATDAAKAKTAVSWQTLPKCPLAGYELTRHGLVDTLTKPPRTLTATELRSLINELTAVEQQAKYDVDRQFGGHVGRRSLRGLELLISPCILFTSIYLMTWKTAWLYRNALPQKSVFFTQVLAFLRLRMPAEQRELVARRNQRLMRATNARVCLSFLSGAGLFALVWVSRPPSNAMEESPDVQAAKELIAYQRHLEGSLKWCWYVYYHHPAYLPMSEGSGSRSNR</sequence>
<protein>
    <recommendedName>
        <fullName evidence="5">Transmembrane protein</fullName>
    </recommendedName>
</protein>
<accession>A0A836G9I1</accession>
<dbReference type="KEGG" id="lmat:92515139"/>
<gene>
    <name evidence="3" type="ORF">LSCM1_05154</name>
</gene>
<organism evidence="3 4">
    <name type="scientific">Leishmania martiniquensis</name>
    <dbReference type="NCBI Taxonomy" id="1580590"/>
    <lineage>
        <taxon>Eukaryota</taxon>
        <taxon>Discoba</taxon>
        <taxon>Euglenozoa</taxon>
        <taxon>Kinetoplastea</taxon>
        <taxon>Metakinetoplastina</taxon>
        <taxon>Trypanosomatida</taxon>
        <taxon>Trypanosomatidae</taxon>
        <taxon>Leishmaniinae</taxon>
        <taxon>Leishmania</taxon>
    </lineage>
</organism>
<keyword evidence="2" id="KW-1133">Transmembrane helix</keyword>
<evidence type="ECO:0000313" key="4">
    <source>
        <dbReference type="Proteomes" id="UP000673552"/>
    </source>
</evidence>
<comment type="caution">
    <text evidence="3">The sequence shown here is derived from an EMBL/GenBank/DDBJ whole genome shotgun (WGS) entry which is preliminary data.</text>
</comment>
<dbReference type="GeneID" id="92515139"/>
<evidence type="ECO:0000256" key="2">
    <source>
        <dbReference type="SAM" id="Phobius"/>
    </source>
</evidence>
<keyword evidence="2" id="KW-0812">Transmembrane</keyword>
<dbReference type="AlphaFoldDB" id="A0A836G9I1"/>
<dbReference type="OrthoDB" id="250638at2759"/>
<proteinExistence type="predicted"/>
<feature type="compositionally biased region" description="Low complexity" evidence="1">
    <location>
        <begin position="62"/>
        <end position="74"/>
    </location>
</feature>
<dbReference type="RefSeq" id="XP_067178490.1">
    <property type="nucleotide sequence ID" value="XM_067322627.1"/>
</dbReference>
<dbReference type="EMBL" id="JAFEUZ010000024">
    <property type="protein sequence ID" value="KAG5477852.1"/>
    <property type="molecule type" value="Genomic_DNA"/>
</dbReference>
<evidence type="ECO:0008006" key="5">
    <source>
        <dbReference type="Google" id="ProtNLM"/>
    </source>
</evidence>
<keyword evidence="4" id="KW-1185">Reference proteome</keyword>
<name>A0A836G9I1_9TRYP</name>
<feature type="transmembrane region" description="Helical" evidence="2">
    <location>
        <begin position="289"/>
        <end position="309"/>
    </location>
</feature>
<evidence type="ECO:0000313" key="3">
    <source>
        <dbReference type="EMBL" id="KAG5477852.1"/>
    </source>
</evidence>
<feature type="transmembrane region" description="Helical" evidence="2">
    <location>
        <begin position="226"/>
        <end position="245"/>
    </location>
</feature>
<feature type="region of interest" description="Disordered" evidence="1">
    <location>
        <begin position="40"/>
        <end position="88"/>
    </location>
</feature>
<evidence type="ECO:0000256" key="1">
    <source>
        <dbReference type="SAM" id="MobiDB-lite"/>
    </source>
</evidence>